<dbReference type="InParanoid" id="A0A067Q6X9"/>
<evidence type="ECO:0000256" key="1">
    <source>
        <dbReference type="PROSITE-ProRule" id="PRU00221"/>
    </source>
</evidence>
<dbReference type="InterPro" id="IPR001680">
    <property type="entry name" value="WD40_rpt"/>
</dbReference>
<dbReference type="InterPro" id="IPR015943">
    <property type="entry name" value="WD40/YVTN_repeat-like_dom_sf"/>
</dbReference>
<dbReference type="Pfam" id="PF00646">
    <property type="entry name" value="F-box"/>
    <property type="match status" value="1"/>
</dbReference>
<dbReference type="HOGENOM" id="CLU_034755_0_0_1"/>
<keyword evidence="1" id="KW-0853">WD repeat</keyword>
<feature type="domain" description="F-box" evidence="3">
    <location>
        <begin position="6"/>
        <end position="52"/>
    </location>
</feature>
<dbReference type="InterPro" id="IPR036322">
    <property type="entry name" value="WD40_repeat_dom_sf"/>
</dbReference>
<dbReference type="CDD" id="cd09917">
    <property type="entry name" value="F-box_SF"/>
    <property type="match status" value="1"/>
</dbReference>
<keyword evidence="5" id="KW-1185">Reference proteome</keyword>
<sequence>MTRNSAICLTALPIDILLHILSYLSVKDILRLRQTSTSFLSLTRLHPVWFDAFHTHVRDANIPVPGFSSSSRSSDITHLPQTSLELLTIRALRLRKNWLSPCPTPVRRSEISPIPLEYETIEIDGERGDRDRLRNVVVRFLPGRGNRYLLTVTAHTNFIRRRFTVQCWDLSSPASQSVEKRKFKCVAVRRFTEVVSVAVNMDPSDAAVFCITCKVEGADTTHVATFIHSLDLDSPTQHPEYAFKYMNHFPGCRRALVFKGNLLVGSTENESVRVWDVRKGEVIYELRDPNIHQQLVCLNAMFLPSPTSDCLLLFWNKSIELYKIPSSPPSHSESSGQPREHDLPPFGLPPPHLPPHVPHRVPHHSLPPIAPYVPPPPQSTVRIPTLHPIATYQWQWRIDSISVSIPNHGQHHGDSSRTPPLSPIHLFMRFDSWYPWPVNLLHHFILPPNPAYTSSATASTSPGLMESPYLTSPPIAVKSISSTVRLFAPSDMVVGEWGTAVWLDTQTDGMGGDGELGQRIAGRLLSPQVTSEPEPIATNLDTSGVASNGLDAIGAFVMDGIVPPPVQEDRNIVVDADTDREASMVFGFRDQGAGEDPEDEWAHLAVDEVNGRIVVGRDGGRIEVWEYE</sequence>
<dbReference type="AlphaFoldDB" id="A0A067Q6X9"/>
<dbReference type="SUPFAM" id="SSF81383">
    <property type="entry name" value="F-box domain"/>
    <property type="match status" value="1"/>
</dbReference>
<dbReference type="Proteomes" id="UP000027265">
    <property type="component" value="Unassembled WGS sequence"/>
</dbReference>
<name>A0A067Q6X9_9AGAM</name>
<dbReference type="EMBL" id="KL197712">
    <property type="protein sequence ID" value="KDQ61905.1"/>
    <property type="molecule type" value="Genomic_DNA"/>
</dbReference>
<feature type="repeat" description="WD" evidence="1">
    <location>
        <begin position="260"/>
        <end position="285"/>
    </location>
</feature>
<evidence type="ECO:0000259" key="3">
    <source>
        <dbReference type="PROSITE" id="PS50181"/>
    </source>
</evidence>
<dbReference type="STRING" id="933084.A0A067Q6X9"/>
<proteinExistence type="predicted"/>
<dbReference type="SMART" id="SM00256">
    <property type="entry name" value="FBOX"/>
    <property type="match status" value="1"/>
</dbReference>
<dbReference type="Gene3D" id="1.20.1280.50">
    <property type="match status" value="1"/>
</dbReference>
<dbReference type="OrthoDB" id="3193353at2759"/>
<gene>
    <name evidence="4" type="ORF">JAAARDRAFT_172343</name>
</gene>
<dbReference type="PROSITE" id="PS50082">
    <property type="entry name" value="WD_REPEATS_2"/>
    <property type="match status" value="1"/>
</dbReference>
<accession>A0A067Q6X9</accession>
<evidence type="ECO:0000313" key="5">
    <source>
        <dbReference type="Proteomes" id="UP000027265"/>
    </source>
</evidence>
<dbReference type="SUPFAM" id="SSF50978">
    <property type="entry name" value="WD40 repeat-like"/>
    <property type="match status" value="1"/>
</dbReference>
<evidence type="ECO:0000256" key="2">
    <source>
        <dbReference type="SAM" id="MobiDB-lite"/>
    </source>
</evidence>
<dbReference type="InterPro" id="IPR036047">
    <property type="entry name" value="F-box-like_dom_sf"/>
</dbReference>
<dbReference type="InterPro" id="IPR001810">
    <property type="entry name" value="F-box_dom"/>
</dbReference>
<dbReference type="PROSITE" id="PS50181">
    <property type="entry name" value="FBOX"/>
    <property type="match status" value="1"/>
</dbReference>
<protein>
    <recommendedName>
        <fullName evidence="3">F-box domain-containing protein</fullName>
    </recommendedName>
</protein>
<dbReference type="Gene3D" id="2.130.10.10">
    <property type="entry name" value="YVTN repeat-like/Quinoprotein amine dehydrogenase"/>
    <property type="match status" value="1"/>
</dbReference>
<feature type="region of interest" description="Disordered" evidence="2">
    <location>
        <begin position="326"/>
        <end position="349"/>
    </location>
</feature>
<organism evidence="4 5">
    <name type="scientific">Jaapia argillacea MUCL 33604</name>
    <dbReference type="NCBI Taxonomy" id="933084"/>
    <lineage>
        <taxon>Eukaryota</taxon>
        <taxon>Fungi</taxon>
        <taxon>Dikarya</taxon>
        <taxon>Basidiomycota</taxon>
        <taxon>Agaricomycotina</taxon>
        <taxon>Agaricomycetes</taxon>
        <taxon>Agaricomycetidae</taxon>
        <taxon>Jaapiales</taxon>
        <taxon>Jaapiaceae</taxon>
        <taxon>Jaapia</taxon>
    </lineage>
</organism>
<evidence type="ECO:0000313" key="4">
    <source>
        <dbReference type="EMBL" id="KDQ61905.1"/>
    </source>
</evidence>
<reference evidence="5" key="1">
    <citation type="journal article" date="2014" name="Proc. Natl. Acad. Sci. U.S.A.">
        <title>Extensive sampling of basidiomycete genomes demonstrates inadequacy of the white-rot/brown-rot paradigm for wood decay fungi.</title>
        <authorList>
            <person name="Riley R."/>
            <person name="Salamov A.A."/>
            <person name="Brown D.W."/>
            <person name="Nagy L.G."/>
            <person name="Floudas D."/>
            <person name="Held B.W."/>
            <person name="Levasseur A."/>
            <person name="Lombard V."/>
            <person name="Morin E."/>
            <person name="Otillar R."/>
            <person name="Lindquist E.A."/>
            <person name="Sun H."/>
            <person name="LaButti K.M."/>
            <person name="Schmutz J."/>
            <person name="Jabbour D."/>
            <person name="Luo H."/>
            <person name="Baker S.E."/>
            <person name="Pisabarro A.G."/>
            <person name="Walton J.D."/>
            <person name="Blanchette R.A."/>
            <person name="Henrissat B."/>
            <person name="Martin F."/>
            <person name="Cullen D."/>
            <person name="Hibbett D.S."/>
            <person name="Grigoriev I.V."/>
        </authorList>
    </citation>
    <scope>NUCLEOTIDE SEQUENCE [LARGE SCALE GENOMIC DNA]</scope>
    <source>
        <strain evidence="5">MUCL 33604</strain>
    </source>
</reference>